<protein>
    <submittedName>
        <fullName evidence="1">Uncharacterized protein YjbI with pentapeptide repeats</fullName>
    </submittedName>
</protein>
<dbReference type="OrthoDB" id="67652at2"/>
<organism evidence="1 2">
    <name type="scientific">Dysgonomonas alginatilytica</name>
    <dbReference type="NCBI Taxonomy" id="1605892"/>
    <lineage>
        <taxon>Bacteria</taxon>
        <taxon>Pseudomonadati</taxon>
        <taxon>Bacteroidota</taxon>
        <taxon>Bacteroidia</taxon>
        <taxon>Bacteroidales</taxon>
        <taxon>Dysgonomonadaceae</taxon>
        <taxon>Dysgonomonas</taxon>
    </lineage>
</organism>
<dbReference type="SUPFAM" id="SSF141571">
    <property type="entry name" value="Pentapeptide repeat-like"/>
    <property type="match status" value="1"/>
</dbReference>
<dbReference type="PANTHER" id="PTHR14136">
    <property type="entry name" value="BTB_POZ DOMAIN-CONTAINING PROTEIN KCTD9"/>
    <property type="match status" value="1"/>
</dbReference>
<dbReference type="AlphaFoldDB" id="A0A2V3PWG9"/>
<proteinExistence type="predicted"/>
<dbReference type="EMBL" id="QICL01000009">
    <property type="protein sequence ID" value="PXV64687.1"/>
    <property type="molecule type" value="Genomic_DNA"/>
</dbReference>
<dbReference type="InterPro" id="IPR051082">
    <property type="entry name" value="Pentapeptide-BTB/POZ_domain"/>
</dbReference>
<name>A0A2V3PWG9_9BACT</name>
<dbReference type="PANTHER" id="PTHR14136:SF17">
    <property type="entry name" value="BTB_POZ DOMAIN-CONTAINING PROTEIN KCTD9"/>
    <property type="match status" value="1"/>
</dbReference>
<evidence type="ECO:0000313" key="1">
    <source>
        <dbReference type="EMBL" id="PXV64687.1"/>
    </source>
</evidence>
<gene>
    <name evidence="1" type="ORF">CLV62_10913</name>
</gene>
<accession>A0A2V3PWG9</accession>
<reference evidence="1 2" key="1">
    <citation type="submission" date="2018-03" db="EMBL/GenBank/DDBJ databases">
        <title>Genomic Encyclopedia of Archaeal and Bacterial Type Strains, Phase II (KMG-II): from individual species to whole genera.</title>
        <authorList>
            <person name="Goeker M."/>
        </authorList>
    </citation>
    <scope>NUCLEOTIDE SEQUENCE [LARGE SCALE GENOMIC DNA]</scope>
    <source>
        <strain evidence="1 2">DSM 100214</strain>
    </source>
</reference>
<dbReference type="Pfam" id="PF13599">
    <property type="entry name" value="Pentapeptide_4"/>
    <property type="match status" value="2"/>
</dbReference>
<dbReference type="Gene3D" id="2.160.20.80">
    <property type="entry name" value="E3 ubiquitin-protein ligase SopA"/>
    <property type="match status" value="1"/>
</dbReference>
<dbReference type="Proteomes" id="UP000247973">
    <property type="component" value="Unassembled WGS sequence"/>
</dbReference>
<sequence length="189" mass="21549">MGKIYENQTITQGTLLEAGMYGVEYFECTIERCNLFEQQLNNCIFSNCTFKDCDLSMCKLNNTQMNDIRFENCKLMGVDFSRCPGFLFEVNFIDCILDFCSFEKLKMANTSFRKCSMKGVDLVGTQLQNSLFHQVNLEEAIFTNTNLKEANLSTAYNFTISPTQNNIKKAVFSENNLSGLLHEFGISIV</sequence>
<dbReference type="InterPro" id="IPR001646">
    <property type="entry name" value="5peptide_repeat"/>
</dbReference>
<evidence type="ECO:0000313" key="2">
    <source>
        <dbReference type="Proteomes" id="UP000247973"/>
    </source>
</evidence>
<comment type="caution">
    <text evidence="1">The sequence shown here is derived from an EMBL/GenBank/DDBJ whole genome shotgun (WGS) entry which is preliminary data.</text>
</comment>
<keyword evidence="2" id="KW-1185">Reference proteome</keyword>
<dbReference type="RefSeq" id="WP_110310408.1">
    <property type="nucleotide sequence ID" value="NZ_QICL01000009.1"/>
</dbReference>